<sequence length="73" mass="8407">MQQYNLTIEANARPETLERLLRVVRHRGFEVLDLNAQKSEQTLTLNLKLQSTRAISLLTTQLEKLFDVIKVVG</sequence>
<evidence type="ECO:0000259" key="1">
    <source>
        <dbReference type="PROSITE" id="PS51671"/>
    </source>
</evidence>
<accession>A0A369ZIW6</accession>
<dbReference type="STRING" id="735.B0185_08675"/>
<dbReference type="PROSITE" id="PS51671">
    <property type="entry name" value="ACT"/>
    <property type="match status" value="1"/>
</dbReference>
<dbReference type="Pfam" id="PF13710">
    <property type="entry name" value="ACT_5"/>
    <property type="match status" value="1"/>
</dbReference>
<dbReference type="InterPro" id="IPR045865">
    <property type="entry name" value="ACT-like_dom_sf"/>
</dbReference>
<dbReference type="AlphaFoldDB" id="A0A369ZIW6"/>
<evidence type="ECO:0000313" key="2">
    <source>
        <dbReference type="EMBL" id="RDF05185.1"/>
    </source>
</evidence>
<evidence type="ECO:0000313" key="3">
    <source>
        <dbReference type="Proteomes" id="UP000253999"/>
    </source>
</evidence>
<dbReference type="RefSeq" id="WP_111312413.1">
    <property type="nucleotide sequence ID" value="NZ_CAUQRN010000007.1"/>
</dbReference>
<feature type="domain" description="ACT" evidence="1">
    <location>
        <begin position="5"/>
        <end position="73"/>
    </location>
</feature>
<dbReference type="EC" id="2.2.1.6" evidence="2"/>
<name>A0A369ZIW6_HAEPH</name>
<dbReference type="InterPro" id="IPR002912">
    <property type="entry name" value="ACT_dom"/>
</dbReference>
<dbReference type="Proteomes" id="UP000253999">
    <property type="component" value="Unassembled WGS sequence"/>
</dbReference>
<keyword evidence="2" id="KW-0808">Transferase</keyword>
<dbReference type="SUPFAM" id="SSF55021">
    <property type="entry name" value="ACT-like"/>
    <property type="match status" value="1"/>
</dbReference>
<dbReference type="EMBL" id="QEQD01000002">
    <property type="protein sequence ID" value="RDF05185.1"/>
    <property type="molecule type" value="Genomic_DNA"/>
</dbReference>
<protein>
    <submittedName>
        <fullName evidence="2">Acetolactate synthase 2 small subunit</fullName>
        <ecNumber evidence="2">2.2.1.6</ecNumber>
    </submittedName>
</protein>
<dbReference type="NCBIfam" id="NF008362">
    <property type="entry name" value="PRK11152.1"/>
    <property type="match status" value="1"/>
</dbReference>
<comment type="caution">
    <text evidence="2">The sequence shown here is derived from an EMBL/GenBank/DDBJ whole genome shotgun (WGS) entry which is preliminary data.</text>
</comment>
<dbReference type="GO" id="GO:0003984">
    <property type="term" value="F:acetolactate synthase activity"/>
    <property type="evidence" value="ECO:0007669"/>
    <property type="project" value="UniProtKB-EC"/>
</dbReference>
<reference evidence="2 3" key="1">
    <citation type="submission" date="2018-05" db="EMBL/GenBank/DDBJ databases">
        <title>Draft Genome Sequences for a Diverse set of 7 Haemophilus Species.</title>
        <authorList>
            <person name="Nichols M."/>
            <person name="Topaz N."/>
            <person name="Wang X."/>
            <person name="Wang X."/>
            <person name="Boxrud D."/>
        </authorList>
    </citation>
    <scope>NUCLEOTIDE SEQUENCE [LARGE SCALE GENOMIC DNA]</scope>
    <source>
        <strain evidence="2 3">C2010039593</strain>
    </source>
</reference>
<proteinExistence type="predicted"/>
<organism evidence="2 3">
    <name type="scientific">Haemophilus parahaemolyticus</name>
    <dbReference type="NCBI Taxonomy" id="735"/>
    <lineage>
        <taxon>Bacteria</taxon>
        <taxon>Pseudomonadati</taxon>
        <taxon>Pseudomonadota</taxon>
        <taxon>Gammaproteobacteria</taxon>
        <taxon>Pasteurellales</taxon>
        <taxon>Pasteurellaceae</taxon>
        <taxon>Haemophilus</taxon>
    </lineage>
</organism>
<dbReference type="Gene3D" id="3.30.70.260">
    <property type="match status" value="1"/>
</dbReference>
<gene>
    <name evidence="2" type="ORF">DPV98_01865</name>
</gene>